<dbReference type="AlphaFoldDB" id="A0A9D1QF46"/>
<accession>A0A9D1QF46</accession>
<evidence type="ECO:0000313" key="3">
    <source>
        <dbReference type="Proteomes" id="UP000823926"/>
    </source>
</evidence>
<sequence>FLCDIKRGLEAYFAQDYIVAIHLLIPQIEASIRSLLERENIPTLKSCKSPNEFQQRTLDDMLRDSKAIELLTPNLAAYFRILLTDNRGWNLRNEVCHGLTEISQFDPMTANRIIHALLCLGRFRGQTN</sequence>
<evidence type="ECO:0000313" key="2">
    <source>
        <dbReference type="EMBL" id="HIW11439.1"/>
    </source>
</evidence>
<evidence type="ECO:0000259" key="1">
    <source>
        <dbReference type="Pfam" id="PF13910"/>
    </source>
</evidence>
<name>A0A9D1QF46_9BACT</name>
<dbReference type="InterPro" id="IPR025209">
    <property type="entry name" value="DUF4209"/>
</dbReference>
<feature type="domain" description="DUF4209" evidence="1">
    <location>
        <begin position="28"/>
        <end position="118"/>
    </location>
</feature>
<feature type="non-terminal residue" evidence="2">
    <location>
        <position position="1"/>
    </location>
</feature>
<proteinExistence type="predicted"/>
<reference evidence="2" key="1">
    <citation type="journal article" date="2021" name="PeerJ">
        <title>Extensive microbial diversity within the chicken gut microbiome revealed by metagenomics and culture.</title>
        <authorList>
            <person name="Gilroy R."/>
            <person name="Ravi A."/>
            <person name="Getino M."/>
            <person name="Pursley I."/>
            <person name="Horton D.L."/>
            <person name="Alikhan N.F."/>
            <person name="Baker D."/>
            <person name="Gharbi K."/>
            <person name="Hall N."/>
            <person name="Watson M."/>
            <person name="Adriaenssens E.M."/>
            <person name="Foster-Nyarko E."/>
            <person name="Jarju S."/>
            <person name="Secka A."/>
            <person name="Antonio M."/>
            <person name="Oren A."/>
            <person name="Chaudhuri R.R."/>
            <person name="La Ragione R."/>
            <person name="Hildebrand F."/>
            <person name="Pallen M.J."/>
        </authorList>
    </citation>
    <scope>NUCLEOTIDE SEQUENCE</scope>
    <source>
        <strain evidence="2">ChiBcec15-1070</strain>
    </source>
</reference>
<gene>
    <name evidence="2" type="ORF">H9888_08095</name>
</gene>
<dbReference type="Proteomes" id="UP000823926">
    <property type="component" value="Unassembled WGS sequence"/>
</dbReference>
<reference evidence="2" key="2">
    <citation type="submission" date="2021-04" db="EMBL/GenBank/DDBJ databases">
        <authorList>
            <person name="Gilroy R."/>
        </authorList>
    </citation>
    <scope>NUCLEOTIDE SEQUENCE</scope>
    <source>
        <strain evidence="2">ChiBcec15-1070</strain>
    </source>
</reference>
<protein>
    <submittedName>
        <fullName evidence="2">DUF4209 domain-containing protein</fullName>
    </submittedName>
</protein>
<dbReference type="Pfam" id="PF13910">
    <property type="entry name" value="DUF4209"/>
    <property type="match status" value="1"/>
</dbReference>
<organism evidence="2 3">
    <name type="scientific">Candidatus Rikenella faecigallinarum</name>
    <dbReference type="NCBI Taxonomy" id="2838745"/>
    <lineage>
        <taxon>Bacteria</taxon>
        <taxon>Pseudomonadati</taxon>
        <taxon>Bacteroidota</taxon>
        <taxon>Bacteroidia</taxon>
        <taxon>Bacteroidales</taxon>
        <taxon>Rikenellaceae</taxon>
        <taxon>Rikenella</taxon>
    </lineage>
</organism>
<comment type="caution">
    <text evidence="2">The sequence shown here is derived from an EMBL/GenBank/DDBJ whole genome shotgun (WGS) entry which is preliminary data.</text>
</comment>
<dbReference type="EMBL" id="DXHL01000037">
    <property type="protein sequence ID" value="HIW11439.1"/>
    <property type="molecule type" value="Genomic_DNA"/>
</dbReference>